<evidence type="ECO:0000313" key="4">
    <source>
        <dbReference type="Proteomes" id="UP000659124"/>
    </source>
</evidence>
<dbReference type="EMBL" id="JACVFC010000003">
    <property type="protein sequence ID" value="MBC9933186.1"/>
    <property type="molecule type" value="Genomic_DNA"/>
</dbReference>
<dbReference type="InterPro" id="IPR013538">
    <property type="entry name" value="ASHA1/2-like_C"/>
</dbReference>
<dbReference type="Gene3D" id="3.30.530.20">
    <property type="match status" value="1"/>
</dbReference>
<feature type="domain" description="Activator of Hsp90 ATPase homologue 1/2-like C-terminal" evidence="2">
    <location>
        <begin position="16"/>
        <end position="159"/>
    </location>
</feature>
<name>A0ABR7TRR6_9BACT</name>
<accession>A0ABR7TRR6</accession>
<reference evidence="3 4" key="1">
    <citation type="submission" date="2020-09" db="EMBL/GenBank/DDBJ databases">
        <title>Genome sequences of type strains of Chitinophaga qingshengii and Chitinophaga varians.</title>
        <authorList>
            <person name="Kittiwongwattana C."/>
        </authorList>
    </citation>
    <scope>NUCLEOTIDE SEQUENCE [LARGE SCALE GENOMIC DNA]</scope>
    <source>
        <strain evidence="3 4">JCM 30026</strain>
    </source>
</reference>
<dbReference type="InterPro" id="IPR023393">
    <property type="entry name" value="START-like_dom_sf"/>
</dbReference>
<evidence type="ECO:0000259" key="2">
    <source>
        <dbReference type="Pfam" id="PF08327"/>
    </source>
</evidence>
<dbReference type="CDD" id="cd07814">
    <property type="entry name" value="SRPBCC_CalC_Aha1-like"/>
    <property type="match status" value="1"/>
</dbReference>
<organism evidence="3 4">
    <name type="scientific">Chitinophaga qingshengii</name>
    <dbReference type="NCBI Taxonomy" id="1569794"/>
    <lineage>
        <taxon>Bacteria</taxon>
        <taxon>Pseudomonadati</taxon>
        <taxon>Bacteroidota</taxon>
        <taxon>Chitinophagia</taxon>
        <taxon>Chitinophagales</taxon>
        <taxon>Chitinophagaceae</taxon>
        <taxon>Chitinophaga</taxon>
    </lineage>
</organism>
<dbReference type="RefSeq" id="WP_188090308.1">
    <property type="nucleotide sequence ID" value="NZ_JACVFC010000003.1"/>
</dbReference>
<comment type="caution">
    <text evidence="3">The sequence shown here is derived from an EMBL/GenBank/DDBJ whole genome shotgun (WGS) entry which is preliminary data.</text>
</comment>
<gene>
    <name evidence="3" type="ORF">ICL07_22545</name>
</gene>
<dbReference type="Proteomes" id="UP000659124">
    <property type="component" value="Unassembled WGS sequence"/>
</dbReference>
<protein>
    <submittedName>
        <fullName evidence="3">SRPBCC domain-containing protein</fullName>
    </submittedName>
</protein>
<keyword evidence="4" id="KW-1185">Reference proteome</keyword>
<evidence type="ECO:0000313" key="3">
    <source>
        <dbReference type="EMBL" id="MBC9933186.1"/>
    </source>
</evidence>
<comment type="similarity">
    <text evidence="1">Belongs to the AHA1 family.</text>
</comment>
<evidence type="ECO:0000256" key="1">
    <source>
        <dbReference type="ARBA" id="ARBA00006817"/>
    </source>
</evidence>
<sequence length="165" mass="18675">MSDAIFRAEYRFKALRTLVFEAFSDAAALNQWWGPVETRNSVVSLDFRPGGIFHFRMEGNGTVSYGRFLFRDIQPPHLLEFTNAFADENAQVVKAPFDMPFPLEILYRIILQEEDGETLLSITGRPVNAGPEETAAFLSINGSMHEGFGATFHQLDLYLHQTNNI</sequence>
<dbReference type="SUPFAM" id="SSF55961">
    <property type="entry name" value="Bet v1-like"/>
    <property type="match status" value="1"/>
</dbReference>
<dbReference type="Pfam" id="PF08327">
    <property type="entry name" value="AHSA1"/>
    <property type="match status" value="1"/>
</dbReference>
<proteinExistence type="inferred from homology"/>